<dbReference type="GO" id="GO:0004568">
    <property type="term" value="F:chitinase activity"/>
    <property type="evidence" value="ECO:0007669"/>
    <property type="project" value="InterPro"/>
</dbReference>
<dbReference type="GO" id="GO:0006032">
    <property type="term" value="P:chitin catabolic process"/>
    <property type="evidence" value="ECO:0007669"/>
    <property type="project" value="InterPro"/>
</dbReference>
<evidence type="ECO:0000313" key="2">
    <source>
        <dbReference type="EMBL" id="RTR25437.1"/>
    </source>
</evidence>
<dbReference type="PANTHER" id="PTHR34408:SF1">
    <property type="entry name" value="GLYCOSYL HYDROLASE FAMILY 19 DOMAIN-CONTAINING PROTEIN HI_1415"/>
    <property type="match status" value="1"/>
</dbReference>
<reference evidence="2 3" key="1">
    <citation type="submission" date="2018-12" db="EMBL/GenBank/DDBJ databases">
        <title>Deinococcus radiophilus ATCC 27603 genome sequencing and assembly.</title>
        <authorList>
            <person name="Maclea K.S."/>
            <person name="Maynard C.R."/>
        </authorList>
    </citation>
    <scope>NUCLEOTIDE SEQUENCE [LARGE SCALE GENOMIC DNA]</scope>
    <source>
        <strain evidence="2 3">ATCC 27603</strain>
    </source>
</reference>
<accession>A0A431VQF1</accession>
<feature type="domain" description="Glycoside hydrolase family 19 catalytic" evidence="1">
    <location>
        <begin position="51"/>
        <end position="155"/>
    </location>
</feature>
<gene>
    <name evidence="2" type="ORF">EJ104_10710</name>
</gene>
<evidence type="ECO:0000259" key="1">
    <source>
        <dbReference type="Pfam" id="PF00182"/>
    </source>
</evidence>
<proteinExistence type="predicted"/>
<dbReference type="PANTHER" id="PTHR34408">
    <property type="entry name" value="FAMILY PROTEIN, PUTATIVE-RELATED"/>
    <property type="match status" value="1"/>
</dbReference>
<dbReference type="GO" id="GO:0016998">
    <property type="term" value="P:cell wall macromolecule catabolic process"/>
    <property type="evidence" value="ECO:0007669"/>
    <property type="project" value="InterPro"/>
</dbReference>
<organism evidence="2 3">
    <name type="scientific">Deinococcus radiophilus</name>
    <dbReference type="NCBI Taxonomy" id="32062"/>
    <lineage>
        <taxon>Bacteria</taxon>
        <taxon>Thermotogati</taxon>
        <taxon>Deinococcota</taxon>
        <taxon>Deinococci</taxon>
        <taxon>Deinococcales</taxon>
        <taxon>Deinococcaceae</taxon>
        <taxon>Deinococcus</taxon>
    </lineage>
</organism>
<dbReference type="InterPro" id="IPR000726">
    <property type="entry name" value="Glyco_hydro_19_cat"/>
</dbReference>
<dbReference type="AlphaFoldDB" id="A0A431VQF1"/>
<keyword evidence="2" id="KW-0378">Hydrolase</keyword>
<comment type="caution">
    <text evidence="2">The sequence shown here is derived from an EMBL/GenBank/DDBJ whole genome shotgun (WGS) entry which is preliminary data.</text>
</comment>
<name>A0A431VQF1_9DEIO</name>
<dbReference type="InterPro" id="IPR023346">
    <property type="entry name" value="Lysozyme-like_dom_sf"/>
</dbReference>
<dbReference type="SUPFAM" id="SSF53955">
    <property type="entry name" value="Lysozyme-like"/>
    <property type="match status" value="1"/>
</dbReference>
<sequence>MWPMQASAVPCGENAAKGCAAVINSTLLRTINPRLSEARAAEIARGLSAAAAGAGINTPARITAFLAQLAHESCGFRYAEELWGPTSAQRRYEGRADLGNTQPGDGYRYRGRGWIQLTGRHNYRKFGQLLGLDLEGNPDLAARPDVAARLAAAYWTSRGLNSLSDQGKFREITRRINGGYNGYADRLRYHTLIHEALKAVPQPGRVLLVPMGGSDPVPWDGRSRYNSQDLTALVPQLRQAYPVPGGPWEYGGVLRVWVRQNDDLVLERLPVDPTNDIPATPPKK</sequence>
<dbReference type="Pfam" id="PF00182">
    <property type="entry name" value="Glyco_hydro_19"/>
    <property type="match status" value="1"/>
</dbReference>
<keyword evidence="3" id="KW-1185">Reference proteome</keyword>
<dbReference type="EMBL" id="RXPE01000027">
    <property type="protein sequence ID" value="RTR25437.1"/>
    <property type="molecule type" value="Genomic_DNA"/>
</dbReference>
<dbReference type="InterPro" id="IPR052354">
    <property type="entry name" value="Cell_Wall_Dynamics_Protein"/>
</dbReference>
<dbReference type="Proteomes" id="UP000277766">
    <property type="component" value="Unassembled WGS sequence"/>
</dbReference>
<dbReference type="OrthoDB" id="9798982at2"/>
<evidence type="ECO:0000313" key="3">
    <source>
        <dbReference type="Proteomes" id="UP000277766"/>
    </source>
</evidence>
<dbReference type="Gene3D" id="1.10.530.10">
    <property type="match status" value="1"/>
</dbReference>
<protein>
    <submittedName>
        <fullName evidence="2">Glycoside hydrolase family 19 protein</fullName>
    </submittedName>
</protein>